<reference evidence="1" key="1">
    <citation type="submission" date="2020-04" db="EMBL/GenBank/DDBJ databases">
        <authorList>
            <person name="Alioto T."/>
            <person name="Alioto T."/>
            <person name="Gomez Garrido J."/>
        </authorList>
    </citation>
    <scope>NUCLEOTIDE SEQUENCE</scope>
    <source>
        <strain evidence="1">A484AB</strain>
    </source>
</reference>
<protein>
    <submittedName>
        <fullName evidence="1">Uncharacterized protein</fullName>
    </submittedName>
</protein>
<name>A0A7D9ISM5_PARCT</name>
<keyword evidence="2" id="KW-1185">Reference proteome</keyword>
<comment type="caution">
    <text evidence="1">The sequence shown here is derived from an EMBL/GenBank/DDBJ whole genome shotgun (WGS) entry which is preliminary data.</text>
</comment>
<accession>A0A7D9ISM5</accession>
<evidence type="ECO:0000313" key="2">
    <source>
        <dbReference type="Proteomes" id="UP001152795"/>
    </source>
</evidence>
<organism evidence="1 2">
    <name type="scientific">Paramuricea clavata</name>
    <name type="common">Red gorgonian</name>
    <name type="synonym">Violescent sea-whip</name>
    <dbReference type="NCBI Taxonomy" id="317549"/>
    <lineage>
        <taxon>Eukaryota</taxon>
        <taxon>Metazoa</taxon>
        <taxon>Cnidaria</taxon>
        <taxon>Anthozoa</taxon>
        <taxon>Octocorallia</taxon>
        <taxon>Malacalcyonacea</taxon>
        <taxon>Plexauridae</taxon>
        <taxon>Paramuricea</taxon>
    </lineage>
</organism>
<sequence>MARLIPRESGSSISNVDSMALASSSPVPEVSQSLQNSSDNIVYSIAENNSTLAQVYPSYGAAVSSTRSLPNTMSSWNVSLPSTSPFLSRLGSNLSSPSTFPTSDARHVGFQSVSFPGPSQSAVGYGYPSPSIAWRNYDEAVRRDAAARGPTPHPLSSFTIGSICPRNLEAFVHELWEYPSPGKEYVLAGIRDGFRVGFVPERVVLCPSLRNLTSASQHPDVIDKYLSTEVA</sequence>
<dbReference type="AlphaFoldDB" id="A0A7D9ISM5"/>
<dbReference type="EMBL" id="CACRXK020008084">
    <property type="protein sequence ID" value="CAB4013945.1"/>
    <property type="molecule type" value="Genomic_DNA"/>
</dbReference>
<evidence type="ECO:0000313" key="1">
    <source>
        <dbReference type="EMBL" id="CAB4013945.1"/>
    </source>
</evidence>
<gene>
    <name evidence="1" type="ORF">PACLA_8A060852</name>
</gene>
<dbReference type="Proteomes" id="UP001152795">
    <property type="component" value="Unassembled WGS sequence"/>
</dbReference>
<proteinExistence type="predicted"/>